<dbReference type="EMBL" id="SLUN01000001">
    <property type="protein sequence ID" value="TCL76828.1"/>
    <property type="molecule type" value="Genomic_DNA"/>
</dbReference>
<comment type="caution">
    <text evidence="6">The sequence shown here is derived from an EMBL/GenBank/DDBJ whole genome shotgun (WGS) entry which is preliminary data.</text>
</comment>
<dbReference type="AlphaFoldDB" id="A0A4R1SBG6"/>
<dbReference type="Gene3D" id="1.20.1740.10">
    <property type="entry name" value="Amino acid/polyamine transporter I"/>
    <property type="match status" value="1"/>
</dbReference>
<keyword evidence="3 5" id="KW-1133">Transmembrane helix</keyword>
<keyword evidence="7" id="KW-1185">Reference proteome</keyword>
<feature type="transmembrane region" description="Helical" evidence="5">
    <location>
        <begin position="140"/>
        <end position="160"/>
    </location>
</feature>
<evidence type="ECO:0000256" key="5">
    <source>
        <dbReference type="SAM" id="Phobius"/>
    </source>
</evidence>
<accession>A0A4R1SBG6</accession>
<dbReference type="GO" id="GO:0022857">
    <property type="term" value="F:transmembrane transporter activity"/>
    <property type="evidence" value="ECO:0007669"/>
    <property type="project" value="InterPro"/>
</dbReference>
<dbReference type="InterPro" id="IPR053153">
    <property type="entry name" value="APC_K+_Transporter"/>
</dbReference>
<keyword evidence="2 5" id="KW-0812">Transmembrane</keyword>
<evidence type="ECO:0000256" key="1">
    <source>
        <dbReference type="ARBA" id="ARBA00004141"/>
    </source>
</evidence>
<evidence type="ECO:0000256" key="4">
    <source>
        <dbReference type="ARBA" id="ARBA00023136"/>
    </source>
</evidence>
<sequence length="632" mass="70185">MNWLKRLIIGRPLENEALQHEKYSVFWGLPILSSDVISSVAYATEEILLVLIPAVGLLSYHYLSYISGAIILLLAILTVSYRQTIRSYPCGGGAYIVASDNLGTRAGVAAGAALALDYILTVAVSISSGVFNLASVFPVLLPYQVELAILFLLIIFIGNLRGISESSKLFGIPAYTFMFAIISMIVAGIAKVKLFGYVPPEPVLSHAGMEPLSLFLLLRAFSSGCAAVTGVEAVSNAVPNFKEPAARHAQKVLFSLSLVVLILFGGLTILANLYHVVPSESNSVLSQINAQIFGHSFMYYFVQFTTMVILALAANTAYADFPMLFSLMARDGFAPRQLSQRGERLSYSNGILVLTLVAALLIIAFRANVTQLIPLYAVGVFLSFTLSQTGMTLKWIRSREPGWLLKAAVNGLGALVTLVTVLVIGVTKFLHGAWIIIVVIPFLMTVLLKIKRHYLAVAEQLRLSPEELEAIDFARESYRNHVIVPVASVNRASVRALRYARTISGNVVAFNVATSPEAEERIREKWAHLNTDIPLVVQYSTYRKVIEPLLEFIESYELHNYRKGDMITVILPQFTVRSPWQWFLHNQSRLFIQRSLLRHKHIVVATMPLQLRLDREVLRDPQPQPRRRPLHP</sequence>
<feature type="transmembrane region" description="Helical" evidence="5">
    <location>
        <begin position="102"/>
        <end position="120"/>
    </location>
</feature>
<dbReference type="OrthoDB" id="9759676at2"/>
<comment type="subcellular location">
    <subcellularLocation>
        <location evidence="1">Membrane</location>
        <topology evidence="1">Multi-pass membrane protein</topology>
    </subcellularLocation>
</comment>
<protein>
    <submittedName>
        <fullName evidence="6">Amino acid/polyamine/organocation transporter (APC superfamily)</fullName>
    </submittedName>
</protein>
<dbReference type="Proteomes" id="UP000295008">
    <property type="component" value="Unassembled WGS sequence"/>
</dbReference>
<feature type="transmembrane region" description="Helical" evidence="5">
    <location>
        <begin position="62"/>
        <end position="81"/>
    </location>
</feature>
<feature type="transmembrane region" description="Helical" evidence="5">
    <location>
        <begin position="432"/>
        <end position="450"/>
    </location>
</feature>
<dbReference type="GO" id="GO:0016020">
    <property type="term" value="C:membrane"/>
    <property type="evidence" value="ECO:0007669"/>
    <property type="project" value="UniProtKB-SubCell"/>
</dbReference>
<evidence type="ECO:0000256" key="3">
    <source>
        <dbReference type="ARBA" id="ARBA00022989"/>
    </source>
</evidence>
<feature type="transmembrane region" description="Helical" evidence="5">
    <location>
        <begin position="212"/>
        <end position="231"/>
    </location>
</feature>
<feature type="transmembrane region" description="Helical" evidence="5">
    <location>
        <begin position="172"/>
        <end position="192"/>
    </location>
</feature>
<proteinExistence type="predicted"/>
<feature type="transmembrane region" description="Helical" evidence="5">
    <location>
        <begin position="345"/>
        <end position="367"/>
    </location>
</feature>
<dbReference type="Pfam" id="PF13520">
    <property type="entry name" value="AA_permease_2"/>
    <property type="match status" value="1"/>
</dbReference>
<dbReference type="PANTHER" id="PTHR47704">
    <property type="entry name" value="POTASSIUM TRANSPORTER KIMA"/>
    <property type="match status" value="1"/>
</dbReference>
<dbReference type="RefSeq" id="WP_132012227.1">
    <property type="nucleotide sequence ID" value="NZ_SLUN01000001.1"/>
</dbReference>
<dbReference type="InterPro" id="IPR002293">
    <property type="entry name" value="AA/rel_permease1"/>
</dbReference>
<feature type="transmembrane region" description="Helical" evidence="5">
    <location>
        <begin position="252"/>
        <end position="277"/>
    </location>
</feature>
<keyword evidence="4 5" id="KW-0472">Membrane</keyword>
<dbReference type="PANTHER" id="PTHR47704:SF1">
    <property type="entry name" value="POTASSIUM TRANSPORTER KIMA"/>
    <property type="match status" value="1"/>
</dbReference>
<organism evidence="6 7">
    <name type="scientific">Hydrogenispora ethanolica</name>
    <dbReference type="NCBI Taxonomy" id="1082276"/>
    <lineage>
        <taxon>Bacteria</taxon>
        <taxon>Bacillati</taxon>
        <taxon>Bacillota</taxon>
        <taxon>Hydrogenispora</taxon>
    </lineage>
</organism>
<gene>
    <name evidence="6" type="ORF">EDC14_1001111</name>
</gene>
<evidence type="ECO:0000313" key="7">
    <source>
        <dbReference type="Proteomes" id="UP000295008"/>
    </source>
</evidence>
<feature type="transmembrane region" description="Helical" evidence="5">
    <location>
        <begin position="297"/>
        <end position="318"/>
    </location>
</feature>
<evidence type="ECO:0000313" key="6">
    <source>
        <dbReference type="EMBL" id="TCL76828.1"/>
    </source>
</evidence>
<evidence type="ECO:0000256" key="2">
    <source>
        <dbReference type="ARBA" id="ARBA00022692"/>
    </source>
</evidence>
<reference evidence="6 7" key="1">
    <citation type="submission" date="2019-03" db="EMBL/GenBank/DDBJ databases">
        <title>Genomic Encyclopedia of Type Strains, Phase IV (KMG-IV): sequencing the most valuable type-strain genomes for metagenomic binning, comparative biology and taxonomic classification.</title>
        <authorList>
            <person name="Goeker M."/>
        </authorList>
    </citation>
    <scope>NUCLEOTIDE SEQUENCE [LARGE SCALE GENOMIC DNA]</scope>
    <source>
        <strain evidence="6 7">LX-B</strain>
    </source>
</reference>
<name>A0A4R1SBG6_HYDET</name>
<feature type="transmembrane region" description="Helical" evidence="5">
    <location>
        <begin position="403"/>
        <end position="426"/>
    </location>
</feature>
<feature type="transmembrane region" description="Helical" evidence="5">
    <location>
        <begin position="373"/>
        <end position="391"/>
    </location>
</feature>